<feature type="compositionally biased region" description="Basic residues" evidence="1">
    <location>
        <begin position="79"/>
        <end position="92"/>
    </location>
</feature>
<evidence type="ECO:0000256" key="1">
    <source>
        <dbReference type="SAM" id="MobiDB-lite"/>
    </source>
</evidence>
<evidence type="ECO:0000313" key="2">
    <source>
        <dbReference type="EMBL" id="KAF6746703.1"/>
    </source>
</evidence>
<dbReference type="EMBL" id="JACGCI010000090">
    <property type="protein sequence ID" value="KAF6746703.1"/>
    <property type="molecule type" value="Genomic_DNA"/>
</dbReference>
<evidence type="ECO:0000313" key="3">
    <source>
        <dbReference type="Proteomes" id="UP000521943"/>
    </source>
</evidence>
<protein>
    <submittedName>
        <fullName evidence="2">Uncharacterized protein</fullName>
    </submittedName>
</protein>
<name>A0A8H6LWN5_9AGAR</name>
<gene>
    <name evidence="2" type="ORF">DFP72DRAFT_822917</name>
</gene>
<comment type="caution">
    <text evidence="2">The sequence shown here is derived from an EMBL/GenBank/DDBJ whole genome shotgun (WGS) entry which is preliminary data.</text>
</comment>
<proteinExistence type="predicted"/>
<dbReference type="Proteomes" id="UP000521943">
    <property type="component" value="Unassembled WGS sequence"/>
</dbReference>
<feature type="region of interest" description="Disordered" evidence="1">
    <location>
        <begin position="70"/>
        <end position="99"/>
    </location>
</feature>
<dbReference type="OrthoDB" id="3247165at2759"/>
<keyword evidence="3" id="KW-1185">Reference proteome</keyword>
<sequence>MRYAKCTPDDIAFLKSRIAPQNSEIFKKPEFRNVSIITATNKVKDSYNEVGAERFAADTRQELHHFYSTDKLRPGNVGKKQKRGRPKSKKSKQQVMTEGLQKQLWDVPPASVGHIPGKLAVCLGMPVLIRNNDATELCITKGQEGLVAGWTSSIGPYDMPILETLFVKLINPPSTVNIEGLEENVVPITRTKTKKTAVLGTDKKLSIEREQVNILPNFSMTDYSSQGKTRNYNVVDLADNSRYHGMYTSLSRGTSAEGTVILGTFEDNIYKITQGLSKAGFLRQEFRELNLLDEITRLRYEDKLPKHVNADLRYPLIQAYMEWKKNTDMIEQWHAELKVTSYDELIPQEAVDDTEYLWKSEVMSKQPLEQRKKRMQDIEDQVKISKTMGKKMKSQDSTTQSISDQPRGVLWDSVDYSCGYDSLLVILFSIWKENALFWGRKWRSHGGYISQISAGFAKVLTNQSTIEEVRNALRSDLRQKHPERFPHGSAGIYISDLIPKVIPDIELGHSTIECPNCRKHSTRLANNFALSAFTVINANQYRKSKIGDQYSIEDALYTAKGDIRQKCAPCKTNYVRQLTVDTQTDLICFGIDDTHLKIKPLIHLPAGNSHNTYRLKGLIYGGGQHFTSRIVDNHGQVFYADGLQNGRECIFERTLMASDDGIWLKTCKGRILLYVVYENMTMLTANGIRE</sequence>
<reference evidence="2 3" key="1">
    <citation type="submission" date="2020-07" db="EMBL/GenBank/DDBJ databases">
        <title>Comparative genomics of pyrophilous fungi reveals a link between fire events and developmental genes.</title>
        <authorList>
            <consortium name="DOE Joint Genome Institute"/>
            <person name="Steindorff A.S."/>
            <person name="Carver A."/>
            <person name="Calhoun S."/>
            <person name="Stillman K."/>
            <person name="Liu H."/>
            <person name="Lipzen A."/>
            <person name="Pangilinan J."/>
            <person name="Labutti K."/>
            <person name="Bruns T.D."/>
            <person name="Grigoriev I.V."/>
        </authorList>
    </citation>
    <scope>NUCLEOTIDE SEQUENCE [LARGE SCALE GENOMIC DNA]</scope>
    <source>
        <strain evidence="2 3">CBS 144469</strain>
    </source>
</reference>
<dbReference type="AlphaFoldDB" id="A0A8H6LWN5"/>
<accession>A0A8H6LWN5</accession>
<organism evidence="2 3">
    <name type="scientific">Ephemerocybe angulata</name>
    <dbReference type="NCBI Taxonomy" id="980116"/>
    <lineage>
        <taxon>Eukaryota</taxon>
        <taxon>Fungi</taxon>
        <taxon>Dikarya</taxon>
        <taxon>Basidiomycota</taxon>
        <taxon>Agaricomycotina</taxon>
        <taxon>Agaricomycetes</taxon>
        <taxon>Agaricomycetidae</taxon>
        <taxon>Agaricales</taxon>
        <taxon>Agaricineae</taxon>
        <taxon>Psathyrellaceae</taxon>
        <taxon>Ephemerocybe</taxon>
    </lineage>
</organism>